<dbReference type="Gene3D" id="3.30.450.20">
    <property type="entry name" value="PAS domain"/>
    <property type="match status" value="1"/>
</dbReference>
<evidence type="ECO:0000256" key="1">
    <source>
        <dbReference type="ARBA" id="ARBA00000085"/>
    </source>
</evidence>
<organism evidence="12 13">
    <name type="scientific">Pseudoalteromonas luteoviolacea (strain 2ta16)</name>
    <dbReference type="NCBI Taxonomy" id="1353533"/>
    <lineage>
        <taxon>Bacteria</taxon>
        <taxon>Pseudomonadati</taxon>
        <taxon>Pseudomonadota</taxon>
        <taxon>Gammaproteobacteria</taxon>
        <taxon>Alteromonadales</taxon>
        <taxon>Pseudoalteromonadaceae</taxon>
        <taxon>Pseudoalteromonas</taxon>
    </lineage>
</organism>
<dbReference type="PROSITE" id="PS50109">
    <property type="entry name" value="HIS_KIN"/>
    <property type="match status" value="1"/>
</dbReference>
<feature type="transmembrane region" description="Helical" evidence="8">
    <location>
        <begin position="487"/>
        <end position="506"/>
    </location>
</feature>
<evidence type="ECO:0000256" key="5">
    <source>
        <dbReference type="ARBA" id="ARBA00022777"/>
    </source>
</evidence>
<evidence type="ECO:0000256" key="3">
    <source>
        <dbReference type="ARBA" id="ARBA00022553"/>
    </source>
</evidence>
<dbReference type="GO" id="GO:0000155">
    <property type="term" value="F:phosphorelay sensor kinase activity"/>
    <property type="evidence" value="ECO:0007669"/>
    <property type="project" value="InterPro"/>
</dbReference>
<keyword evidence="5 12" id="KW-0418">Kinase</keyword>
<dbReference type="NCBIfam" id="TIGR00229">
    <property type="entry name" value="sensory_box"/>
    <property type="match status" value="1"/>
</dbReference>
<evidence type="ECO:0000259" key="11">
    <source>
        <dbReference type="PROSITE" id="PS50113"/>
    </source>
</evidence>
<evidence type="ECO:0000256" key="9">
    <source>
        <dbReference type="SAM" id="SignalP"/>
    </source>
</evidence>
<keyword evidence="7" id="KW-0175">Coiled coil</keyword>
<evidence type="ECO:0000256" key="2">
    <source>
        <dbReference type="ARBA" id="ARBA00012438"/>
    </source>
</evidence>
<dbReference type="InterPro" id="IPR005467">
    <property type="entry name" value="His_kinase_dom"/>
</dbReference>
<reference evidence="12 13" key="1">
    <citation type="submission" date="2013-07" db="EMBL/GenBank/DDBJ databases">
        <title>Draft genome sequence of Pseudoalteromonas luteoviolacea 2ta16.</title>
        <authorList>
            <person name="Allen E.E."/>
            <person name="Azam F."/>
            <person name="Podell S."/>
        </authorList>
    </citation>
    <scope>NUCLEOTIDE SEQUENCE [LARGE SCALE GENOMIC DNA]</scope>
    <source>
        <strain evidence="12 13">2ta16</strain>
    </source>
</reference>
<dbReference type="InterPro" id="IPR011990">
    <property type="entry name" value="TPR-like_helical_dom_sf"/>
</dbReference>
<dbReference type="SUPFAM" id="SSF55785">
    <property type="entry name" value="PYP-like sensor domain (PAS domain)"/>
    <property type="match status" value="1"/>
</dbReference>
<evidence type="ECO:0000256" key="8">
    <source>
        <dbReference type="SAM" id="Phobius"/>
    </source>
</evidence>
<gene>
    <name evidence="12" type="ORF">PL2TA16_01730</name>
</gene>
<dbReference type="SMART" id="SM00387">
    <property type="entry name" value="HATPase_c"/>
    <property type="match status" value="1"/>
</dbReference>
<keyword evidence="4" id="KW-0808">Transferase</keyword>
<dbReference type="AlphaFoldDB" id="V4GZK5"/>
<keyword evidence="3" id="KW-0597">Phosphoprotein</keyword>
<dbReference type="Pfam" id="PF08447">
    <property type="entry name" value="PAS_3"/>
    <property type="match status" value="1"/>
</dbReference>
<dbReference type="InterPro" id="IPR000014">
    <property type="entry name" value="PAS"/>
</dbReference>
<dbReference type="PROSITE" id="PS50113">
    <property type="entry name" value="PAC"/>
    <property type="match status" value="1"/>
</dbReference>
<dbReference type="InterPro" id="IPR036097">
    <property type="entry name" value="HisK_dim/P_sf"/>
</dbReference>
<dbReference type="InterPro" id="IPR000700">
    <property type="entry name" value="PAS-assoc_C"/>
</dbReference>
<keyword evidence="6" id="KW-0802">TPR repeat</keyword>
<proteinExistence type="predicted"/>
<evidence type="ECO:0000259" key="10">
    <source>
        <dbReference type="PROSITE" id="PS50109"/>
    </source>
</evidence>
<evidence type="ECO:0000256" key="4">
    <source>
        <dbReference type="ARBA" id="ARBA00022679"/>
    </source>
</evidence>
<dbReference type="Pfam" id="PF13424">
    <property type="entry name" value="TPR_12"/>
    <property type="match status" value="2"/>
</dbReference>
<feature type="domain" description="Histidine kinase" evidence="10">
    <location>
        <begin position="706"/>
        <end position="933"/>
    </location>
</feature>
<dbReference type="InterPro" id="IPR052162">
    <property type="entry name" value="Sensor_kinase/Photoreceptor"/>
</dbReference>
<dbReference type="Gene3D" id="1.25.40.10">
    <property type="entry name" value="Tetratricopeptide repeat domain"/>
    <property type="match status" value="3"/>
</dbReference>
<comment type="catalytic activity">
    <reaction evidence="1">
        <text>ATP + protein L-histidine = ADP + protein N-phospho-L-histidine.</text>
        <dbReference type="EC" id="2.7.13.3"/>
    </reaction>
</comment>
<dbReference type="PANTHER" id="PTHR43304:SF1">
    <property type="entry name" value="PAC DOMAIN-CONTAINING PROTEIN"/>
    <property type="match status" value="1"/>
</dbReference>
<dbReference type="SUPFAM" id="SSF48452">
    <property type="entry name" value="TPR-like"/>
    <property type="match status" value="2"/>
</dbReference>
<dbReference type="Proteomes" id="UP000017820">
    <property type="component" value="Unassembled WGS sequence"/>
</dbReference>
<dbReference type="InterPro" id="IPR035965">
    <property type="entry name" value="PAS-like_dom_sf"/>
</dbReference>
<dbReference type="SMART" id="SM00028">
    <property type="entry name" value="TPR"/>
    <property type="match status" value="7"/>
</dbReference>
<evidence type="ECO:0000256" key="7">
    <source>
        <dbReference type="SAM" id="Coils"/>
    </source>
</evidence>
<dbReference type="SMART" id="SM00086">
    <property type="entry name" value="PAC"/>
    <property type="match status" value="1"/>
</dbReference>
<dbReference type="InterPro" id="IPR003661">
    <property type="entry name" value="HisK_dim/P_dom"/>
</dbReference>
<dbReference type="PROSITE" id="PS50005">
    <property type="entry name" value="TPR"/>
    <property type="match status" value="3"/>
</dbReference>
<dbReference type="SUPFAM" id="SSF47384">
    <property type="entry name" value="Homodimeric domain of signal transducing histidine kinase"/>
    <property type="match status" value="1"/>
</dbReference>
<dbReference type="SMART" id="SM00388">
    <property type="entry name" value="HisKA"/>
    <property type="match status" value="1"/>
</dbReference>
<sequence length="936" mass="105670">MRELTLKHRMFIFCIALLVFSNMCMASTALKNQHLISKIESSSGSDKIELIIDYVSKNFHYKTKDAIKYAEEGRTLLSLMPNSDQSARLLSFFSRAYISYGDLAQAHALALEAQGFAKRSGVKENELRAQLVLADIAIRQRKYDLANARLIDIIEQATNDKYERFLANAKRLFGRLYSKTQDYEAALGSFLQSLSLYRKLNKPVYIASSHQSLASIYRKMNLYEKVLFHQNRAIQISLTLDNPNQQAVFYSNMGTYLDEVGKFDKAIEMHLKSLSIKSQLGYKMGMIHSLNRLGSVYREAGDYENSEDVLKQAIALKAEINRPDPNISTFLDLGRLYIETDQLVIAEDYLNKSIPLYQGSPWEDRLAEIYQALGQLYVKQNEPEKAIDAYLVAIKIAKEHQRDALLMDCQLEVAEILKAQGEFQQALSYMQAYLALQNSWNEKNSQYRISALAIEFDVHEKEREIASLVQQNRIKDLEIDKQAVQQVMILIAMLFIFSFLSFTYFWRNKSKQLSVEQTALKQVSKVKDRLKHALWGSGDELWDWDLDTGLIVRDNRMHNLCLPCEHIGSDLNALESSVHPDDYADLHARFHCHLAGDSEFYEVSYRVKTKGGGWMWVLDRGKVTERSSDGTPLRVSGTIKDISNIKASELALAELNATLEKRVEERTVSLKQSRDELAQILDELTSTQANLVEAQKMASLGRLVAGVSHELNTPLGTTVTASSILLKELYDFKAKLENSKLTLSDTNAFLEVSLSSIELIDSNTERAAQLIKRFKQASAQEYVGNETTIDLKASIEGITAFHSKGSGVVVEIDCPKSLQIQCDSQALSKILEDLYLNASLHGFEGKSGHILITVKIKDGHVNMLFADDGGGIEEQTVSHMFEPFYTTARHQGKVGLGLYMVFNLVTYVLQGSIRYLPGTHKGACFEITFPAAQQHI</sequence>
<dbReference type="InterPro" id="IPR036890">
    <property type="entry name" value="HATPase_C_sf"/>
</dbReference>
<dbReference type="CDD" id="cd00075">
    <property type="entry name" value="HATPase"/>
    <property type="match status" value="1"/>
</dbReference>
<dbReference type="RefSeq" id="WP_023401983.1">
    <property type="nucleotide sequence ID" value="NZ_AUSV01000134.1"/>
</dbReference>
<evidence type="ECO:0000313" key="12">
    <source>
        <dbReference type="EMBL" id="ESP90626.1"/>
    </source>
</evidence>
<dbReference type="InterPro" id="IPR019734">
    <property type="entry name" value="TPR_rpt"/>
</dbReference>
<feature type="repeat" description="TPR" evidence="6">
    <location>
        <begin position="367"/>
        <end position="400"/>
    </location>
</feature>
<protein>
    <recommendedName>
        <fullName evidence="2">histidine kinase</fullName>
        <ecNumber evidence="2">2.7.13.3</ecNumber>
    </recommendedName>
</protein>
<evidence type="ECO:0000256" key="6">
    <source>
        <dbReference type="PROSITE-ProRule" id="PRU00339"/>
    </source>
</evidence>
<keyword evidence="9" id="KW-0732">Signal</keyword>
<comment type="caution">
    <text evidence="12">The sequence shown here is derived from an EMBL/GenBank/DDBJ whole genome shotgun (WGS) entry which is preliminary data.</text>
</comment>
<dbReference type="EC" id="2.7.13.3" evidence="2"/>
<dbReference type="EMBL" id="AUSV01000134">
    <property type="protein sequence ID" value="ESP90626.1"/>
    <property type="molecule type" value="Genomic_DNA"/>
</dbReference>
<dbReference type="SUPFAM" id="SSF55874">
    <property type="entry name" value="ATPase domain of HSP90 chaperone/DNA topoisomerase II/histidine kinase"/>
    <property type="match status" value="1"/>
</dbReference>
<name>V4GZK5_PSEL2</name>
<dbReference type="Gene3D" id="3.30.565.10">
    <property type="entry name" value="Histidine kinase-like ATPase, C-terminal domain"/>
    <property type="match status" value="1"/>
</dbReference>
<dbReference type="PANTHER" id="PTHR43304">
    <property type="entry name" value="PHYTOCHROME-LIKE PROTEIN CPH1"/>
    <property type="match status" value="1"/>
</dbReference>
<dbReference type="Gene3D" id="1.10.287.130">
    <property type="match status" value="1"/>
</dbReference>
<dbReference type="CDD" id="cd00082">
    <property type="entry name" value="HisKA"/>
    <property type="match status" value="1"/>
</dbReference>
<dbReference type="InterPro" id="IPR001610">
    <property type="entry name" value="PAC"/>
</dbReference>
<dbReference type="InterPro" id="IPR013655">
    <property type="entry name" value="PAS_fold_3"/>
</dbReference>
<dbReference type="InterPro" id="IPR003594">
    <property type="entry name" value="HATPase_dom"/>
</dbReference>
<feature type="domain" description="PAC" evidence="11">
    <location>
        <begin position="601"/>
        <end position="654"/>
    </location>
</feature>
<accession>V4GZK5</accession>
<feature type="repeat" description="TPR" evidence="6">
    <location>
        <begin position="167"/>
        <end position="200"/>
    </location>
</feature>
<feature type="coiled-coil region" evidence="7">
    <location>
        <begin position="670"/>
        <end position="697"/>
    </location>
</feature>
<evidence type="ECO:0000313" key="13">
    <source>
        <dbReference type="Proteomes" id="UP000017820"/>
    </source>
</evidence>
<feature type="repeat" description="TPR" evidence="6">
    <location>
        <begin position="287"/>
        <end position="320"/>
    </location>
</feature>
<keyword evidence="8" id="KW-0812">Transmembrane</keyword>
<dbReference type="PATRIC" id="fig|1353533.3.peg.5160"/>
<feature type="signal peptide" evidence="9">
    <location>
        <begin position="1"/>
        <end position="26"/>
    </location>
</feature>
<feature type="chain" id="PRO_5004717601" description="histidine kinase" evidence="9">
    <location>
        <begin position="27"/>
        <end position="936"/>
    </location>
</feature>
<dbReference type="Pfam" id="PF02518">
    <property type="entry name" value="HATPase_c"/>
    <property type="match status" value="1"/>
</dbReference>
<keyword evidence="8" id="KW-1133">Transmembrane helix</keyword>
<keyword evidence="8" id="KW-0472">Membrane</keyword>